<dbReference type="Proteomes" id="UP001174909">
    <property type="component" value="Unassembled WGS sequence"/>
</dbReference>
<organism evidence="7 8">
    <name type="scientific">Geodia barretti</name>
    <name type="common">Barrett's horny sponge</name>
    <dbReference type="NCBI Taxonomy" id="519541"/>
    <lineage>
        <taxon>Eukaryota</taxon>
        <taxon>Metazoa</taxon>
        <taxon>Porifera</taxon>
        <taxon>Demospongiae</taxon>
        <taxon>Heteroscleromorpha</taxon>
        <taxon>Tetractinellida</taxon>
        <taxon>Astrophorina</taxon>
        <taxon>Geodiidae</taxon>
        <taxon>Geodia</taxon>
    </lineage>
</organism>
<feature type="domain" description="SRCR" evidence="6">
    <location>
        <begin position="144"/>
        <end position="185"/>
    </location>
</feature>
<dbReference type="GO" id="GO:0016020">
    <property type="term" value="C:membrane"/>
    <property type="evidence" value="ECO:0007669"/>
    <property type="project" value="InterPro"/>
</dbReference>
<dbReference type="PROSITE" id="PS00420">
    <property type="entry name" value="SRCR_1"/>
    <property type="match status" value="1"/>
</dbReference>
<keyword evidence="1" id="KW-0732">Signal</keyword>
<proteinExistence type="predicted"/>
<dbReference type="PANTHER" id="PTHR19331">
    <property type="entry name" value="SCAVENGER RECEPTOR DOMAIN-CONTAINING"/>
    <property type="match status" value="1"/>
</dbReference>
<dbReference type="FunFam" id="3.10.250.10:FF:000032">
    <property type="entry name" value="Si:dkey-14d8.20"/>
    <property type="match status" value="1"/>
</dbReference>
<keyword evidence="8" id="KW-1185">Reference proteome</keyword>
<dbReference type="SMART" id="SM00202">
    <property type="entry name" value="SR"/>
    <property type="match status" value="2"/>
</dbReference>
<evidence type="ECO:0000256" key="4">
    <source>
        <dbReference type="ARBA" id="ARBA00023180"/>
    </source>
</evidence>
<gene>
    <name evidence="7" type="ORF">GBAR_LOCUS26568</name>
</gene>
<comment type="caution">
    <text evidence="7">The sequence shown here is derived from an EMBL/GenBank/DDBJ whole genome shotgun (WGS) entry which is preliminary data.</text>
</comment>
<keyword evidence="2" id="KW-0677">Repeat</keyword>
<reference evidence="7" key="1">
    <citation type="submission" date="2023-03" db="EMBL/GenBank/DDBJ databases">
        <authorList>
            <person name="Steffen K."/>
            <person name="Cardenas P."/>
        </authorList>
    </citation>
    <scope>NUCLEOTIDE SEQUENCE</scope>
</reference>
<protein>
    <submittedName>
        <fullName evidence="7">Egg peptide speract receptor</fullName>
    </submittedName>
</protein>
<feature type="domain" description="SRCR" evidence="6">
    <location>
        <begin position="33"/>
        <end position="132"/>
    </location>
</feature>
<dbReference type="AlphaFoldDB" id="A0AA35THI7"/>
<evidence type="ECO:0000313" key="8">
    <source>
        <dbReference type="Proteomes" id="UP001174909"/>
    </source>
</evidence>
<sequence>MELVFTNCGVGYDEAGVICNTTLDQEVCNHTDVRLVNGNPPQEGEVEICLNGLWGSVCSNRWDVNDGKVVCRQLGYNGSSFSLLHRTPYRSFLSTIYHLDSVECRGNETMLVECNRKRPSNNCYSKSGVRCNSTLNLECNETDVRLVDGLTPHDGRVEICLNDVWGSVCNDLWDARDAQVVCRQLRYNGRTFFFPCYSQSIVHFHTTPQHLFYCCTLPL</sequence>
<dbReference type="InterPro" id="IPR001190">
    <property type="entry name" value="SRCR"/>
</dbReference>
<evidence type="ECO:0000256" key="1">
    <source>
        <dbReference type="ARBA" id="ARBA00022729"/>
    </source>
</evidence>
<dbReference type="InterPro" id="IPR036772">
    <property type="entry name" value="SRCR-like_dom_sf"/>
</dbReference>
<evidence type="ECO:0000256" key="5">
    <source>
        <dbReference type="PROSITE-ProRule" id="PRU00196"/>
    </source>
</evidence>
<accession>A0AA35THI7</accession>
<keyword evidence="4" id="KW-0325">Glycoprotein</keyword>
<name>A0AA35THI7_GEOBA</name>
<evidence type="ECO:0000313" key="7">
    <source>
        <dbReference type="EMBL" id="CAI8048104.1"/>
    </source>
</evidence>
<dbReference type="PRINTS" id="PR00258">
    <property type="entry name" value="SPERACTRCPTR"/>
</dbReference>
<evidence type="ECO:0000256" key="2">
    <source>
        <dbReference type="ARBA" id="ARBA00022737"/>
    </source>
</evidence>
<dbReference type="SUPFAM" id="SSF56487">
    <property type="entry name" value="SRCR-like"/>
    <property type="match status" value="2"/>
</dbReference>
<dbReference type="PROSITE" id="PS50287">
    <property type="entry name" value="SRCR_2"/>
    <property type="match status" value="2"/>
</dbReference>
<feature type="disulfide bond" evidence="5">
    <location>
        <begin position="104"/>
        <end position="114"/>
    </location>
</feature>
<dbReference type="Gene3D" id="3.10.250.10">
    <property type="entry name" value="SRCR-like domain"/>
    <property type="match status" value="2"/>
</dbReference>
<dbReference type="PANTHER" id="PTHR19331:SF465">
    <property type="entry name" value="EGG PEPTIDE SPERACT RECEPTOR"/>
    <property type="match status" value="1"/>
</dbReference>
<evidence type="ECO:0000259" key="6">
    <source>
        <dbReference type="PROSITE" id="PS50287"/>
    </source>
</evidence>
<keyword evidence="7" id="KW-0675">Receptor</keyword>
<dbReference type="Pfam" id="PF00530">
    <property type="entry name" value="SRCR"/>
    <property type="match status" value="2"/>
</dbReference>
<dbReference type="EMBL" id="CASHTH010003701">
    <property type="protein sequence ID" value="CAI8048104.1"/>
    <property type="molecule type" value="Genomic_DNA"/>
</dbReference>
<keyword evidence="3 5" id="KW-1015">Disulfide bond</keyword>
<evidence type="ECO:0000256" key="3">
    <source>
        <dbReference type="ARBA" id="ARBA00023157"/>
    </source>
</evidence>
<comment type="caution">
    <text evidence="5">Lacks conserved residue(s) required for the propagation of feature annotation.</text>
</comment>